<comment type="caution">
    <text evidence="3">The sequence shown here is derived from an EMBL/GenBank/DDBJ whole genome shotgun (WGS) entry which is preliminary data.</text>
</comment>
<dbReference type="EMBL" id="AXCW01000136">
    <property type="protein sequence ID" value="EYR63034.1"/>
    <property type="molecule type" value="Genomic_DNA"/>
</dbReference>
<dbReference type="OrthoDB" id="4229919at2"/>
<feature type="transmembrane region" description="Helical" evidence="2">
    <location>
        <begin position="48"/>
        <end position="68"/>
    </location>
</feature>
<proteinExistence type="predicted"/>
<protein>
    <recommendedName>
        <fullName evidence="5">DUF3099 domain-containing protein</fullName>
    </recommendedName>
</protein>
<name>A0A021VPB7_9CELL</name>
<organism evidence="3 4">
    <name type="scientific">Actinotalea ferrariae CF5-4</name>
    <dbReference type="NCBI Taxonomy" id="948458"/>
    <lineage>
        <taxon>Bacteria</taxon>
        <taxon>Bacillati</taxon>
        <taxon>Actinomycetota</taxon>
        <taxon>Actinomycetes</taxon>
        <taxon>Micrococcales</taxon>
        <taxon>Cellulomonadaceae</taxon>
        <taxon>Actinotalea</taxon>
    </lineage>
</organism>
<dbReference type="Pfam" id="PF11298">
    <property type="entry name" value="DUF3099"/>
    <property type="match status" value="1"/>
</dbReference>
<evidence type="ECO:0008006" key="5">
    <source>
        <dbReference type="Google" id="ProtNLM"/>
    </source>
</evidence>
<evidence type="ECO:0000313" key="4">
    <source>
        <dbReference type="Proteomes" id="UP000019753"/>
    </source>
</evidence>
<evidence type="ECO:0000256" key="2">
    <source>
        <dbReference type="SAM" id="Phobius"/>
    </source>
</evidence>
<evidence type="ECO:0000313" key="3">
    <source>
        <dbReference type="EMBL" id="EYR63034.1"/>
    </source>
</evidence>
<keyword evidence="4" id="KW-1185">Reference proteome</keyword>
<evidence type="ECO:0000256" key="1">
    <source>
        <dbReference type="SAM" id="MobiDB-lite"/>
    </source>
</evidence>
<accession>A0A021VPB7</accession>
<dbReference type="Proteomes" id="UP000019753">
    <property type="component" value="Unassembled WGS sequence"/>
</dbReference>
<dbReference type="InterPro" id="IPR021449">
    <property type="entry name" value="DUF3099"/>
</dbReference>
<feature type="region of interest" description="Disordered" evidence="1">
    <location>
        <begin position="73"/>
        <end position="127"/>
    </location>
</feature>
<gene>
    <name evidence="3" type="ORF">N866_03580</name>
</gene>
<reference evidence="3 4" key="1">
    <citation type="submission" date="2014-01" db="EMBL/GenBank/DDBJ databases">
        <title>Actinotalea ferrariae CF5-4.</title>
        <authorList>
            <person name="Chen F."/>
            <person name="Li Y."/>
            <person name="Wang G."/>
        </authorList>
    </citation>
    <scope>NUCLEOTIDE SEQUENCE [LARGE SCALE GENOMIC DNA]</scope>
    <source>
        <strain evidence="3 4">CF5-4</strain>
    </source>
</reference>
<keyword evidence="2" id="KW-0812">Transmembrane</keyword>
<dbReference type="AlphaFoldDB" id="A0A021VPB7"/>
<keyword evidence="2" id="KW-0472">Membrane</keyword>
<sequence>MEEVVRITSARTSLQEDIAARNKRYMLQMSTRVVCFLGAVVLDHWTRWILVAGAVFLPYIAVVIANAGRERATDPETYVDGAADPRALPSRPSGPVMTFGPDEPVVSPTGPVPPVRPATPTWDGDRR</sequence>
<keyword evidence="2" id="KW-1133">Transmembrane helix</keyword>